<name>A0ABR0J3J1_9EURO</name>
<dbReference type="Pfam" id="PF00561">
    <property type="entry name" value="Abhydrolase_1"/>
    <property type="match status" value="1"/>
</dbReference>
<evidence type="ECO:0000256" key="2">
    <source>
        <dbReference type="ARBA" id="ARBA00038334"/>
    </source>
</evidence>
<gene>
    <name evidence="4" type="ORF">LTR69_008864</name>
</gene>
<evidence type="ECO:0000259" key="3">
    <source>
        <dbReference type="Pfam" id="PF00561"/>
    </source>
</evidence>
<dbReference type="InterPro" id="IPR029058">
    <property type="entry name" value="AB_hydrolase_fold"/>
</dbReference>
<proteinExistence type="inferred from homology"/>
<feature type="domain" description="AB hydrolase-1" evidence="3">
    <location>
        <begin position="54"/>
        <end position="338"/>
    </location>
</feature>
<accession>A0ABR0J3J1</accession>
<reference evidence="4 5" key="1">
    <citation type="submission" date="2023-08" db="EMBL/GenBank/DDBJ databases">
        <title>Black Yeasts Isolated from many extreme environments.</title>
        <authorList>
            <person name="Coleine C."/>
            <person name="Stajich J.E."/>
            <person name="Selbmann L."/>
        </authorList>
    </citation>
    <scope>NUCLEOTIDE SEQUENCE [LARGE SCALE GENOMIC DNA]</scope>
    <source>
        <strain evidence="4 5">CCFEE 6328</strain>
    </source>
</reference>
<evidence type="ECO:0000256" key="1">
    <source>
        <dbReference type="ARBA" id="ARBA00022801"/>
    </source>
</evidence>
<dbReference type="Proteomes" id="UP001345691">
    <property type="component" value="Unassembled WGS sequence"/>
</dbReference>
<dbReference type="InterPro" id="IPR000639">
    <property type="entry name" value="Epox_hydrolase-like"/>
</dbReference>
<dbReference type="InterPro" id="IPR000073">
    <property type="entry name" value="AB_hydrolase_1"/>
</dbReference>
<keyword evidence="1" id="KW-0378">Hydrolase</keyword>
<dbReference type="PANTHER" id="PTHR43329">
    <property type="entry name" value="EPOXIDE HYDROLASE"/>
    <property type="match status" value="1"/>
</dbReference>
<protein>
    <recommendedName>
        <fullName evidence="3">AB hydrolase-1 domain-containing protein</fullName>
    </recommendedName>
</protein>
<comment type="caution">
    <text evidence="4">The sequence shown here is derived from an EMBL/GenBank/DDBJ whole genome shotgun (WGS) entry which is preliminary data.</text>
</comment>
<dbReference type="Gene3D" id="3.40.50.1820">
    <property type="entry name" value="alpha/beta hydrolase"/>
    <property type="match status" value="1"/>
</dbReference>
<dbReference type="EMBL" id="JAVRRF010000023">
    <property type="protein sequence ID" value="KAK5054249.1"/>
    <property type="molecule type" value="Genomic_DNA"/>
</dbReference>
<evidence type="ECO:0000313" key="5">
    <source>
        <dbReference type="Proteomes" id="UP001345691"/>
    </source>
</evidence>
<sequence length="354" mass="40988">MDDRVSVTTSRIGFVQLLQYDKMNHLQKKSLVTKRSFTYTYYTSEKNEQNSSKPVLFFIHGFPDSAHLWSNVVDQLSDIPYRVIAPDTLGYGGTSKPLDVEKYNYRDMTNDLEEILQAEDVQKVIVVGHDWGSILAQRFYFFHPEYVIGIILLNVAYRPPQEGRFDLTTMNNVTEKTFGYPLFAYWEFFTADDAPKIAGENLDKFWEALHGDEPEWMKKIFCVRGAVRKYLLGNERVSLKPYAKEAKWKADFMQRFQKDTFEAPFNYYKATVNNVQSKSDADIPKELYKVQLPMLYIGCTGDAVCRSDAIEGPKKAGLLPDVEVQTITSDHWVPMEKPEEVAQHIRSFVTRRFP</sequence>
<dbReference type="SUPFAM" id="SSF53474">
    <property type="entry name" value="alpha/beta-Hydrolases"/>
    <property type="match status" value="1"/>
</dbReference>
<keyword evidence="5" id="KW-1185">Reference proteome</keyword>
<organism evidence="4 5">
    <name type="scientific">Exophiala sideris</name>
    <dbReference type="NCBI Taxonomy" id="1016849"/>
    <lineage>
        <taxon>Eukaryota</taxon>
        <taxon>Fungi</taxon>
        <taxon>Dikarya</taxon>
        <taxon>Ascomycota</taxon>
        <taxon>Pezizomycotina</taxon>
        <taxon>Eurotiomycetes</taxon>
        <taxon>Chaetothyriomycetidae</taxon>
        <taxon>Chaetothyriales</taxon>
        <taxon>Herpotrichiellaceae</taxon>
        <taxon>Exophiala</taxon>
    </lineage>
</organism>
<comment type="similarity">
    <text evidence="2">Belongs to the AB hydrolase superfamily. Epoxide hydrolase family.</text>
</comment>
<dbReference type="PRINTS" id="PR00111">
    <property type="entry name" value="ABHYDROLASE"/>
</dbReference>
<evidence type="ECO:0000313" key="4">
    <source>
        <dbReference type="EMBL" id="KAK5054249.1"/>
    </source>
</evidence>
<dbReference type="PRINTS" id="PR00412">
    <property type="entry name" value="EPOXHYDRLASE"/>
</dbReference>